<dbReference type="Pfam" id="PF00472">
    <property type="entry name" value="RF-1"/>
    <property type="match status" value="1"/>
</dbReference>
<dbReference type="Gene3D" id="3.30.160.20">
    <property type="match status" value="1"/>
</dbReference>
<evidence type="ECO:0000313" key="10">
    <source>
        <dbReference type="Proteomes" id="UP000029538"/>
    </source>
</evidence>
<dbReference type="InterPro" id="IPR004373">
    <property type="entry name" value="RF-1"/>
</dbReference>
<dbReference type="SMART" id="SM00937">
    <property type="entry name" value="PCRF"/>
    <property type="match status" value="1"/>
</dbReference>
<gene>
    <name evidence="6" type="primary">prfA</name>
    <name evidence="9" type="ORF">HMPREF0654_00370</name>
</gene>
<accession>A0A096AU07</accession>
<dbReference type="PANTHER" id="PTHR43804:SF7">
    <property type="entry name" value="LD18447P"/>
    <property type="match status" value="1"/>
</dbReference>
<evidence type="ECO:0000256" key="3">
    <source>
        <dbReference type="ARBA" id="ARBA00022481"/>
    </source>
</evidence>
<dbReference type="GO" id="GO:0016149">
    <property type="term" value="F:translation release factor activity, codon specific"/>
    <property type="evidence" value="ECO:0007669"/>
    <property type="project" value="UniProtKB-UniRule"/>
</dbReference>
<dbReference type="InterPro" id="IPR050057">
    <property type="entry name" value="Prokaryotic/Mito_RF"/>
</dbReference>
<feature type="domain" description="Prokaryotic-type class I peptide chain release factors" evidence="8">
    <location>
        <begin position="232"/>
        <end position="248"/>
    </location>
</feature>
<dbReference type="SUPFAM" id="SSF75620">
    <property type="entry name" value="Release factor"/>
    <property type="match status" value="1"/>
</dbReference>
<dbReference type="InterPro" id="IPR000352">
    <property type="entry name" value="Pep_chain_release_fac_I"/>
</dbReference>
<dbReference type="EMBL" id="JRNR01000002">
    <property type="protein sequence ID" value="KGF50568.1"/>
    <property type="molecule type" value="Genomic_DNA"/>
</dbReference>
<dbReference type="Proteomes" id="UP000029538">
    <property type="component" value="Unassembled WGS sequence"/>
</dbReference>
<evidence type="ECO:0000256" key="1">
    <source>
        <dbReference type="ARBA" id="ARBA00002986"/>
    </source>
</evidence>
<sequence>MPEKNSILEKLDGLEARFLEVSTLITDPDVISDQQRYVKLTKEYKDLGDIMDARKRYIKCLTTISEAKDILTNETDQEMKEMARLELSENEELLPNLEEEIKLLLVPKDPEDDKNVQMEIRAGAGGDEAALFAGDIFNMYKRYCDKKGWNLSITSVSEGTVGGFKEIDFAVAGTGVYGILKYESGVHRVQRVPSTDTQGRMQTSAATVAVLPEADKFEVNINEGDIKWDTFRSSGAGGQNVNKVESGVRLRYPWKNPNTGEVEEILIECTETRDQPKNKERALSRLRTFIYDREHQKYVNDIASRRKSLVSTGDRSAKIRTYNYPQGRVTDHRIGFTTHDLPGFMNGDIQDMIDALTVAENAEKLKENEL</sequence>
<keyword evidence="4 6" id="KW-0963">Cytoplasm</keyword>
<dbReference type="Gene3D" id="6.10.140.1950">
    <property type="match status" value="1"/>
</dbReference>
<dbReference type="NCBIfam" id="NF001859">
    <property type="entry name" value="PRK00591.1"/>
    <property type="match status" value="1"/>
</dbReference>
<dbReference type="PANTHER" id="PTHR43804">
    <property type="entry name" value="LD18447P"/>
    <property type="match status" value="1"/>
</dbReference>
<keyword evidence="3 6" id="KW-0488">Methylation</keyword>
<keyword evidence="5 6" id="KW-0648">Protein biosynthesis</keyword>
<dbReference type="RefSeq" id="WP_004357239.1">
    <property type="nucleotide sequence ID" value="NZ_JRNR01000002.1"/>
</dbReference>
<evidence type="ECO:0000256" key="6">
    <source>
        <dbReference type="HAMAP-Rule" id="MF_00093"/>
    </source>
</evidence>
<comment type="similarity">
    <text evidence="2 6">Belongs to the prokaryotic/mitochondrial release factor family.</text>
</comment>
<dbReference type="FunFam" id="3.30.70.1660:FF:000002">
    <property type="entry name" value="Peptide chain release factor 1"/>
    <property type="match status" value="1"/>
</dbReference>
<evidence type="ECO:0000259" key="8">
    <source>
        <dbReference type="PROSITE" id="PS00745"/>
    </source>
</evidence>
<dbReference type="NCBIfam" id="TIGR00019">
    <property type="entry name" value="prfA"/>
    <property type="match status" value="1"/>
</dbReference>
<name>A0A096AU07_9BACT</name>
<dbReference type="GeneID" id="91082336"/>
<feature type="modified residue" description="N5-methylglutamine" evidence="6">
    <location>
        <position position="239"/>
    </location>
</feature>
<evidence type="ECO:0000256" key="7">
    <source>
        <dbReference type="NCBIfam" id="TIGR00019"/>
    </source>
</evidence>
<dbReference type="Gene3D" id="3.30.70.1660">
    <property type="match status" value="2"/>
</dbReference>
<dbReference type="FunFam" id="3.30.160.20:FF:000040">
    <property type="entry name" value="Peptide chain release factor 2"/>
    <property type="match status" value="1"/>
</dbReference>
<evidence type="ECO:0000256" key="4">
    <source>
        <dbReference type="ARBA" id="ARBA00022490"/>
    </source>
</evidence>
<dbReference type="InterPro" id="IPR045853">
    <property type="entry name" value="Pep_chain_release_fac_I_sf"/>
</dbReference>
<reference evidence="9 10" key="1">
    <citation type="submission" date="2014-07" db="EMBL/GenBank/DDBJ databases">
        <authorList>
            <person name="McCorrison J."/>
            <person name="Sanka R."/>
            <person name="Torralba M."/>
            <person name="Gillis M."/>
            <person name="Haft D.H."/>
            <person name="Methe B."/>
            <person name="Sutton G."/>
            <person name="Nelson K.E."/>
        </authorList>
    </citation>
    <scope>NUCLEOTIDE SEQUENCE [LARGE SCALE GENOMIC DNA]</scope>
    <source>
        <strain evidence="9 10">DNF00882</strain>
    </source>
</reference>
<comment type="function">
    <text evidence="1 6">Peptide chain release factor 1 directs the termination of translation in response to the peptide chain termination codons UAG and UAA.</text>
</comment>
<proteinExistence type="inferred from homology"/>
<dbReference type="Pfam" id="PF03462">
    <property type="entry name" value="PCRF"/>
    <property type="match status" value="1"/>
</dbReference>
<protein>
    <recommendedName>
        <fullName evidence="6 7">Peptide chain release factor 1</fullName>
        <shortName evidence="6">RF-1</shortName>
    </recommendedName>
</protein>
<comment type="PTM">
    <text evidence="6">Methylated by PrmC. Methylation increases the termination efficiency of RF1.</text>
</comment>
<comment type="subcellular location">
    <subcellularLocation>
        <location evidence="6">Cytoplasm</location>
    </subcellularLocation>
</comment>
<evidence type="ECO:0000313" key="9">
    <source>
        <dbReference type="EMBL" id="KGF50568.1"/>
    </source>
</evidence>
<comment type="caution">
    <text evidence="9">The sequence shown here is derived from an EMBL/GenBank/DDBJ whole genome shotgun (WGS) entry which is preliminary data.</text>
</comment>
<evidence type="ECO:0000256" key="5">
    <source>
        <dbReference type="ARBA" id="ARBA00022917"/>
    </source>
</evidence>
<dbReference type="PROSITE" id="PS00745">
    <property type="entry name" value="RF_PROK_I"/>
    <property type="match status" value="1"/>
</dbReference>
<organism evidence="9 10">
    <name type="scientific">Prevotella disiens DNF00882</name>
    <dbReference type="NCBI Taxonomy" id="1401075"/>
    <lineage>
        <taxon>Bacteria</taxon>
        <taxon>Pseudomonadati</taxon>
        <taxon>Bacteroidota</taxon>
        <taxon>Bacteroidia</taxon>
        <taxon>Bacteroidales</taxon>
        <taxon>Prevotellaceae</taxon>
        <taxon>Prevotella</taxon>
    </lineage>
</organism>
<dbReference type="InterPro" id="IPR005139">
    <property type="entry name" value="PCRF"/>
</dbReference>
<dbReference type="HAMAP" id="MF_00093">
    <property type="entry name" value="Rel_fac_1"/>
    <property type="match status" value="1"/>
</dbReference>
<dbReference type="AlphaFoldDB" id="A0A096AU07"/>
<evidence type="ECO:0000256" key="2">
    <source>
        <dbReference type="ARBA" id="ARBA00010835"/>
    </source>
</evidence>
<dbReference type="GO" id="GO:0005737">
    <property type="term" value="C:cytoplasm"/>
    <property type="evidence" value="ECO:0007669"/>
    <property type="project" value="UniProtKB-SubCell"/>
</dbReference>